<sequence length="266" mass="29870">MWLQLIILHTAAAFSSRDLGTLARGSAIERWWAYTRLSDLLARDPEAYVAAAATVPRSLLPNVENVPIGEEVANTTFTENVFERLLLWLTRERYAVHSPIAYRSPQPGIRGLLEEMKALAFSDRGDPDTQREVVVQVLRDLATPALPPFFRFFVAGVPWANGTTPFWAPYVTSLVAPLVFSYLVGPSTVNRRSDGMRGGLVVTKCKFLQESGCKGLCLHQCKLPAEQLFKDDFNLDLYVKPNFDTQECQWSWGMSPPPPEQDPTWP</sequence>
<dbReference type="GO" id="GO:0005506">
    <property type="term" value="F:iron ion binding"/>
    <property type="evidence" value="ECO:0007669"/>
    <property type="project" value="InterPro"/>
</dbReference>
<feature type="domain" description="Beta-carotene isomerase D27-like C-terminal" evidence="1">
    <location>
        <begin position="185"/>
        <end position="260"/>
    </location>
</feature>
<dbReference type="PANTHER" id="PTHR33591">
    <property type="entry name" value="BETA-CAROTENE ISOMERASE D27"/>
    <property type="match status" value="1"/>
</dbReference>
<evidence type="ECO:0000313" key="3">
    <source>
        <dbReference type="Proteomes" id="UP001230188"/>
    </source>
</evidence>
<organism evidence="2 3">
    <name type="scientific">Chrysophaeum taylorii</name>
    <dbReference type="NCBI Taxonomy" id="2483200"/>
    <lineage>
        <taxon>Eukaryota</taxon>
        <taxon>Sar</taxon>
        <taxon>Stramenopiles</taxon>
        <taxon>Ochrophyta</taxon>
        <taxon>Pelagophyceae</taxon>
        <taxon>Pelagomonadales</taxon>
        <taxon>Pelagomonadaceae</taxon>
        <taxon>Chrysophaeum</taxon>
    </lineage>
</organism>
<name>A0AAD7XMM8_9STRA</name>
<dbReference type="InterPro" id="IPR025114">
    <property type="entry name" value="D27-like_C"/>
</dbReference>
<dbReference type="Proteomes" id="UP001230188">
    <property type="component" value="Unassembled WGS sequence"/>
</dbReference>
<gene>
    <name evidence="2" type="ORF">CTAYLR_008629</name>
</gene>
<comment type="caution">
    <text evidence="2">The sequence shown here is derived from an EMBL/GenBank/DDBJ whole genome shotgun (WGS) entry which is preliminary data.</text>
</comment>
<protein>
    <recommendedName>
        <fullName evidence="1">Beta-carotene isomerase D27-like C-terminal domain-containing protein</fullName>
    </recommendedName>
</protein>
<reference evidence="2" key="1">
    <citation type="submission" date="2023-01" db="EMBL/GenBank/DDBJ databases">
        <title>Metagenome sequencing of chrysophaentin producing Chrysophaeum taylorii.</title>
        <authorList>
            <person name="Davison J."/>
            <person name="Bewley C."/>
        </authorList>
    </citation>
    <scope>NUCLEOTIDE SEQUENCE</scope>
    <source>
        <strain evidence="2">NIES-1699</strain>
    </source>
</reference>
<dbReference type="AlphaFoldDB" id="A0AAD7XMM8"/>
<keyword evidence="3" id="KW-1185">Reference proteome</keyword>
<evidence type="ECO:0000313" key="2">
    <source>
        <dbReference type="EMBL" id="KAJ8606930.1"/>
    </source>
</evidence>
<dbReference type="InterPro" id="IPR038938">
    <property type="entry name" value="D27-like"/>
</dbReference>
<dbReference type="Pfam" id="PF13225">
    <property type="entry name" value="D27-like_C"/>
    <property type="match status" value="1"/>
</dbReference>
<accession>A0AAD7XMM8</accession>
<dbReference type="PANTHER" id="PTHR33591:SF2">
    <property type="entry name" value="BETA-CAROTENE ISOMERASE D27"/>
    <property type="match status" value="1"/>
</dbReference>
<evidence type="ECO:0000259" key="1">
    <source>
        <dbReference type="Pfam" id="PF13225"/>
    </source>
</evidence>
<proteinExistence type="predicted"/>
<dbReference type="EMBL" id="JAQMWT010000240">
    <property type="protein sequence ID" value="KAJ8606930.1"/>
    <property type="molecule type" value="Genomic_DNA"/>
</dbReference>